<protein>
    <submittedName>
        <fullName evidence="4">Helix-turn-helix domain-containing protein</fullName>
    </submittedName>
</protein>
<organism evidence="4 5">
    <name type="scientific">Microbacterium marinilacus</name>
    <dbReference type="NCBI Taxonomy" id="415209"/>
    <lineage>
        <taxon>Bacteria</taxon>
        <taxon>Bacillati</taxon>
        <taxon>Actinomycetota</taxon>
        <taxon>Actinomycetes</taxon>
        <taxon>Micrococcales</taxon>
        <taxon>Microbacteriaceae</taxon>
        <taxon>Microbacterium</taxon>
    </lineage>
</organism>
<dbReference type="InterPro" id="IPR001387">
    <property type="entry name" value="Cro/C1-type_HTH"/>
</dbReference>
<dbReference type="PANTHER" id="PTHR46797">
    <property type="entry name" value="HTH-TYPE TRANSCRIPTIONAL REGULATOR"/>
    <property type="match status" value="1"/>
</dbReference>
<dbReference type="CDD" id="cd00093">
    <property type="entry name" value="HTH_XRE"/>
    <property type="match status" value="1"/>
</dbReference>
<dbReference type="InterPro" id="IPR014710">
    <property type="entry name" value="RmlC-like_jellyroll"/>
</dbReference>
<reference evidence="5" key="1">
    <citation type="journal article" date="2019" name="Int. J. Syst. Evol. Microbiol.">
        <title>The Global Catalogue of Microorganisms (GCM) 10K type strain sequencing project: providing services to taxonomists for standard genome sequencing and annotation.</title>
        <authorList>
            <consortium name="The Broad Institute Genomics Platform"/>
            <consortium name="The Broad Institute Genome Sequencing Center for Infectious Disease"/>
            <person name="Wu L."/>
            <person name="Ma J."/>
        </authorList>
    </citation>
    <scope>NUCLEOTIDE SEQUENCE [LARGE SCALE GENOMIC DNA]</scope>
    <source>
        <strain evidence="5">JCM 16546</strain>
    </source>
</reference>
<comment type="caution">
    <text evidence="4">The sequence shown here is derived from an EMBL/GenBank/DDBJ whole genome shotgun (WGS) entry which is preliminary data.</text>
</comment>
<dbReference type="InterPro" id="IPR050807">
    <property type="entry name" value="TransReg_Diox_bact_type"/>
</dbReference>
<feature type="region of interest" description="Disordered" evidence="2">
    <location>
        <begin position="192"/>
        <end position="214"/>
    </location>
</feature>
<dbReference type="Gene3D" id="2.60.120.10">
    <property type="entry name" value="Jelly Rolls"/>
    <property type="match status" value="1"/>
</dbReference>
<gene>
    <name evidence="4" type="ORF">GCM10022202_04040</name>
</gene>
<dbReference type="PANTHER" id="PTHR46797:SF1">
    <property type="entry name" value="METHYLPHOSPHONATE SYNTHASE"/>
    <property type="match status" value="1"/>
</dbReference>
<dbReference type="InterPro" id="IPR011051">
    <property type="entry name" value="RmlC_Cupin_sf"/>
</dbReference>
<evidence type="ECO:0000313" key="4">
    <source>
        <dbReference type="EMBL" id="GAA3647766.1"/>
    </source>
</evidence>
<dbReference type="EMBL" id="BAAAYV010000002">
    <property type="protein sequence ID" value="GAA3647766.1"/>
    <property type="molecule type" value="Genomic_DNA"/>
</dbReference>
<accession>A0ABP7B346</accession>
<keyword evidence="5" id="KW-1185">Reference proteome</keyword>
<dbReference type="Gene3D" id="1.10.260.40">
    <property type="entry name" value="lambda repressor-like DNA-binding domains"/>
    <property type="match status" value="1"/>
</dbReference>
<dbReference type="PROSITE" id="PS50943">
    <property type="entry name" value="HTH_CROC1"/>
    <property type="match status" value="1"/>
</dbReference>
<dbReference type="Pfam" id="PF01381">
    <property type="entry name" value="HTH_3"/>
    <property type="match status" value="1"/>
</dbReference>
<proteinExistence type="predicted"/>
<keyword evidence="1" id="KW-0238">DNA-binding</keyword>
<dbReference type="CDD" id="cd02209">
    <property type="entry name" value="cupin_XRE_C"/>
    <property type="match status" value="1"/>
</dbReference>
<feature type="domain" description="HTH cro/C1-type" evidence="3">
    <location>
        <begin position="22"/>
        <end position="76"/>
    </location>
</feature>
<dbReference type="Proteomes" id="UP001410795">
    <property type="component" value="Unassembled WGS sequence"/>
</dbReference>
<evidence type="ECO:0000256" key="2">
    <source>
        <dbReference type="SAM" id="MobiDB-lite"/>
    </source>
</evidence>
<sequence>MHYAALTNGETMRLAAELGERVRAARLSHGWTLDRLAAEAGLSRRMLVSVEQGAVNSSLATLLRLSDALGIGLPALVERVRDRPMSITRAGEGAILWRSPGGGRGALVAGFDRPDVVELWEWTLAPGDSHESDAHIPGTRELLQVREGVLTLDAADRTVTLHPGDATAFPGDHPHAYRNRGEHHTSFTLSVFEPGSRGRVPSAGGHVTEETPHA</sequence>
<evidence type="ECO:0000259" key="3">
    <source>
        <dbReference type="PROSITE" id="PS50943"/>
    </source>
</evidence>
<dbReference type="Pfam" id="PF07883">
    <property type="entry name" value="Cupin_2"/>
    <property type="match status" value="1"/>
</dbReference>
<dbReference type="InterPro" id="IPR013096">
    <property type="entry name" value="Cupin_2"/>
</dbReference>
<dbReference type="SUPFAM" id="SSF47413">
    <property type="entry name" value="lambda repressor-like DNA-binding domains"/>
    <property type="match status" value="1"/>
</dbReference>
<name>A0ABP7B346_9MICO</name>
<dbReference type="SUPFAM" id="SSF51182">
    <property type="entry name" value="RmlC-like cupins"/>
    <property type="match status" value="1"/>
</dbReference>
<evidence type="ECO:0000313" key="5">
    <source>
        <dbReference type="Proteomes" id="UP001410795"/>
    </source>
</evidence>
<dbReference type="SMART" id="SM00530">
    <property type="entry name" value="HTH_XRE"/>
    <property type="match status" value="1"/>
</dbReference>
<evidence type="ECO:0000256" key="1">
    <source>
        <dbReference type="ARBA" id="ARBA00023125"/>
    </source>
</evidence>
<dbReference type="InterPro" id="IPR010982">
    <property type="entry name" value="Lambda_DNA-bd_dom_sf"/>
</dbReference>